<dbReference type="GO" id="GO:0045182">
    <property type="term" value="F:translation regulator activity"/>
    <property type="evidence" value="ECO:0007669"/>
    <property type="project" value="TreeGrafter"/>
</dbReference>
<organism evidence="4">
    <name type="scientific">Schistocephalus solidus</name>
    <name type="common">Tapeworm</name>
    <dbReference type="NCBI Taxonomy" id="70667"/>
    <lineage>
        <taxon>Eukaryota</taxon>
        <taxon>Metazoa</taxon>
        <taxon>Spiralia</taxon>
        <taxon>Lophotrochozoa</taxon>
        <taxon>Platyhelminthes</taxon>
        <taxon>Cestoda</taxon>
        <taxon>Eucestoda</taxon>
        <taxon>Diphyllobothriidea</taxon>
        <taxon>Diphyllobothriidae</taxon>
        <taxon>Schistocephalus</taxon>
    </lineage>
</organism>
<accession>A0A0V0J7G7</accession>
<dbReference type="GO" id="GO:0099577">
    <property type="term" value="P:regulation of translation at presynapse, modulating synaptic transmission"/>
    <property type="evidence" value="ECO:0007669"/>
    <property type="project" value="TreeGrafter"/>
</dbReference>
<dbReference type="Gene3D" id="3.30.1370.10">
    <property type="entry name" value="K Homology domain, type 1"/>
    <property type="match status" value="2"/>
</dbReference>
<dbReference type="GO" id="GO:0043005">
    <property type="term" value="C:neuron projection"/>
    <property type="evidence" value="ECO:0007669"/>
    <property type="project" value="TreeGrafter"/>
</dbReference>
<dbReference type="InterPro" id="IPR036612">
    <property type="entry name" value="KH_dom_type_1_sf"/>
</dbReference>
<dbReference type="GO" id="GO:0048513">
    <property type="term" value="P:animal organ development"/>
    <property type="evidence" value="ECO:0007669"/>
    <property type="project" value="TreeGrafter"/>
</dbReference>
<dbReference type="InterPro" id="IPR009019">
    <property type="entry name" value="KH_sf_prok-type"/>
</dbReference>
<dbReference type="PANTHER" id="PTHR10603:SF7">
    <property type="entry name" value="FRAGILE X MESSENGER RIBONUCLEOPROTEIN 1 HOMOLOG"/>
    <property type="match status" value="1"/>
</dbReference>
<dbReference type="GO" id="GO:0005634">
    <property type="term" value="C:nucleus"/>
    <property type="evidence" value="ECO:0007669"/>
    <property type="project" value="TreeGrafter"/>
</dbReference>
<dbReference type="InterPro" id="IPR040148">
    <property type="entry name" value="FMR1"/>
</dbReference>
<dbReference type="SUPFAM" id="SSF54791">
    <property type="entry name" value="Eukaryotic type KH-domain (KH-domain type I)"/>
    <property type="match status" value="1"/>
</dbReference>
<evidence type="ECO:0000256" key="2">
    <source>
        <dbReference type="SAM" id="MobiDB-lite"/>
    </source>
</evidence>
<feature type="domain" description="Agenet-like" evidence="3">
    <location>
        <begin position="3"/>
        <end position="49"/>
    </location>
</feature>
<dbReference type="EMBL" id="GEEE01001696">
    <property type="protein sequence ID" value="JAP61529.1"/>
    <property type="molecule type" value="Transcribed_RNA"/>
</dbReference>
<proteinExistence type="predicted"/>
<keyword evidence="1" id="KW-0694">RNA-binding</keyword>
<dbReference type="SUPFAM" id="SSF54814">
    <property type="entry name" value="Prokaryotic type KH domain (KH-domain type II)"/>
    <property type="match status" value="1"/>
</dbReference>
<feature type="region of interest" description="Disordered" evidence="2">
    <location>
        <begin position="492"/>
        <end position="723"/>
    </location>
</feature>
<gene>
    <name evidence="4" type="primary">FXR1B</name>
    <name evidence="4" type="ORF">TR148569</name>
</gene>
<dbReference type="Pfam" id="PF18336">
    <property type="entry name" value="Tudor_FRX1"/>
    <property type="match status" value="1"/>
</dbReference>
<feature type="compositionally biased region" description="Basic and acidic residues" evidence="2">
    <location>
        <begin position="605"/>
        <end position="632"/>
    </location>
</feature>
<dbReference type="PANTHER" id="PTHR10603">
    <property type="entry name" value="FRAGILE X MENTAL RETARDATION SYNDROME-RELATED PROTEIN"/>
    <property type="match status" value="1"/>
</dbReference>
<feature type="compositionally biased region" description="Low complexity" evidence="2">
    <location>
        <begin position="692"/>
        <end position="702"/>
    </location>
</feature>
<dbReference type="GO" id="GO:0051028">
    <property type="term" value="P:mRNA transport"/>
    <property type="evidence" value="ECO:0007669"/>
    <property type="project" value="TreeGrafter"/>
</dbReference>
<dbReference type="Gene3D" id="2.30.30.140">
    <property type="match status" value="1"/>
</dbReference>
<dbReference type="GO" id="GO:0010494">
    <property type="term" value="C:cytoplasmic stress granule"/>
    <property type="evidence" value="ECO:0007669"/>
    <property type="project" value="TreeGrafter"/>
</dbReference>
<dbReference type="InterPro" id="IPR041560">
    <property type="entry name" value="Tudor_FRM1"/>
</dbReference>
<dbReference type="GO" id="GO:0043488">
    <property type="term" value="P:regulation of mRNA stability"/>
    <property type="evidence" value="ECO:0007669"/>
    <property type="project" value="TreeGrafter"/>
</dbReference>
<dbReference type="GO" id="GO:0003730">
    <property type="term" value="F:mRNA 3'-UTR binding"/>
    <property type="evidence" value="ECO:0007669"/>
    <property type="project" value="TreeGrafter"/>
</dbReference>
<name>A0A0V0J7G7_SCHSO</name>
<sequence>MIEIEIKGHYGQFIKGCLRRITEDKGVIVYADDPTNEEQIPLSELRLPPKDTAEPLTLTPNQRVEALLPLNLKEDQRENGFADALAGLKLQPTAATSRLANPLACLTCPSWWPCVVTKFRDDHAVVQLQPVLPEPSNGAPKEYTELAASLSNMTEICQRKILRPVSGDVRCLRPEDFFTHKLDIPPELFPYASDPAVHEILSQHCNGPVSIVLENNEVTVLSPSEEVIRVASLLEEMHIRMLRQKSSILKYIHQTRRNDPLYGGRDGQPLSSTDANTWSSDEGHFVECFQVPTSLMGLAIGTQGSNIRAARSIAGVIRIEVKEAMPPRNGGPGWTANGEAGVEDELMASFKVVAETEEAAKAARATLEYYELCLLVPHRLIGRILGTRTANILSINEKSGVKHIHLEENSSKLPTKVDPVGPDSDHLPSCLRVEDIHPHLAASYEQGIEGGFFIVGTRESVEKARLLITFQIDCIFDLEKLEAEKIDLLRELPQREPRQTDSEPRESAPFQGGGPRRGGARGTSHPGGGRGAGGRFRDGGEGGGQPQSAGEGSGDPGEELGAGSQGYGRGQFGGRVGRRPMDGQGYRGRWVGGGSGGPPRFSGDALDHEHDHQEQKQTRASDGEMPGGDRRGGMNKRHRGPGGGRRPPTSSYSKDEAEVNGAGCEEDVNGTESVKNSGGHVTEQPKSEKAEAAVPVAVAETASGEGQSVEGGKTGTRRKSQKK</sequence>
<protein>
    <submittedName>
        <fullName evidence="4">Fragile X mental retardation syndrome-related protein 1 homolog B</fullName>
    </submittedName>
</protein>
<dbReference type="GO" id="GO:0045727">
    <property type="term" value="P:positive regulation of translation"/>
    <property type="evidence" value="ECO:0007669"/>
    <property type="project" value="TreeGrafter"/>
</dbReference>
<evidence type="ECO:0000256" key="1">
    <source>
        <dbReference type="PROSITE-ProRule" id="PRU00117"/>
    </source>
</evidence>
<feature type="compositionally biased region" description="Gly residues" evidence="2">
    <location>
        <begin position="541"/>
        <end position="555"/>
    </location>
</feature>
<dbReference type="PROSITE" id="PS50084">
    <property type="entry name" value="KH_TYPE_1"/>
    <property type="match status" value="2"/>
</dbReference>
<feature type="compositionally biased region" description="Basic and acidic residues" evidence="2">
    <location>
        <begin position="492"/>
        <end position="506"/>
    </location>
</feature>
<feature type="compositionally biased region" description="Gly residues" evidence="2">
    <location>
        <begin position="511"/>
        <end position="534"/>
    </location>
</feature>
<reference evidence="4" key="1">
    <citation type="submission" date="2016-01" db="EMBL/GenBank/DDBJ databases">
        <title>Reference transcriptome for the parasite Schistocephalus solidus: insights into the molecular evolution of parasitism.</title>
        <authorList>
            <person name="Hebert F.O."/>
            <person name="Grambauer S."/>
            <person name="Barber I."/>
            <person name="Landry C.R."/>
            <person name="Aubin-Horth N."/>
        </authorList>
    </citation>
    <scope>NUCLEOTIDE SEQUENCE</scope>
</reference>
<dbReference type="AlphaFoldDB" id="A0A0V0J7G7"/>
<dbReference type="GO" id="GO:0098793">
    <property type="term" value="C:presynapse"/>
    <property type="evidence" value="ECO:0007669"/>
    <property type="project" value="GOC"/>
</dbReference>
<evidence type="ECO:0000313" key="4">
    <source>
        <dbReference type="EMBL" id="JAP61529.1"/>
    </source>
</evidence>
<evidence type="ECO:0000259" key="3">
    <source>
        <dbReference type="Pfam" id="PF18336"/>
    </source>
</evidence>
<dbReference type="GO" id="GO:0048170">
    <property type="term" value="P:positive regulation of long-term neuronal synaptic plasticity"/>
    <property type="evidence" value="ECO:0007669"/>
    <property type="project" value="TreeGrafter"/>
</dbReference>
<feature type="compositionally biased region" description="Gly residues" evidence="2">
    <location>
        <begin position="563"/>
        <end position="575"/>
    </location>
</feature>